<dbReference type="GO" id="GO:0006935">
    <property type="term" value="P:chemotaxis"/>
    <property type="evidence" value="ECO:0007669"/>
    <property type="project" value="InterPro"/>
</dbReference>
<dbReference type="GO" id="GO:0005737">
    <property type="term" value="C:cytoplasm"/>
    <property type="evidence" value="ECO:0007669"/>
    <property type="project" value="InterPro"/>
</dbReference>
<protein>
    <recommendedName>
        <fullName evidence="1">CheB-type methylesterase domain-containing protein</fullName>
    </recommendedName>
</protein>
<dbReference type="Pfam" id="PF01339">
    <property type="entry name" value="CheB_methylest"/>
    <property type="match status" value="1"/>
</dbReference>
<gene>
    <name evidence="2" type="ORF">AVDCRST_MAG96-904</name>
</gene>
<evidence type="ECO:0000259" key="1">
    <source>
        <dbReference type="Pfam" id="PF01339"/>
    </source>
</evidence>
<dbReference type="InterPro" id="IPR000673">
    <property type="entry name" value="Sig_transdc_resp-reg_Me-estase"/>
</dbReference>
<feature type="domain" description="CheB-type methylesterase" evidence="1">
    <location>
        <begin position="9"/>
        <end position="67"/>
    </location>
</feature>
<accession>A0A6J4RZ51</accession>
<organism evidence="2">
    <name type="scientific">uncultured Segetibacter sp</name>
    <dbReference type="NCBI Taxonomy" id="481133"/>
    <lineage>
        <taxon>Bacteria</taxon>
        <taxon>Pseudomonadati</taxon>
        <taxon>Bacteroidota</taxon>
        <taxon>Chitinophagia</taxon>
        <taxon>Chitinophagales</taxon>
        <taxon>Chitinophagaceae</taxon>
        <taxon>Segetibacter</taxon>
        <taxon>environmental samples</taxon>
    </lineage>
</organism>
<sequence>MNTTPNHIVVVGTSAGGIGALEEFTMQLTPEMDAAFFVVMHLSRKGIGSFLFQRLQQHTSLPCRIATN</sequence>
<reference evidence="2" key="1">
    <citation type="submission" date="2020-02" db="EMBL/GenBank/DDBJ databases">
        <authorList>
            <person name="Meier V. D."/>
        </authorList>
    </citation>
    <scope>NUCLEOTIDE SEQUENCE</scope>
    <source>
        <strain evidence="2">AVDCRST_MAG96</strain>
    </source>
</reference>
<dbReference type="AlphaFoldDB" id="A0A6J4RZ51"/>
<dbReference type="GO" id="GO:0008984">
    <property type="term" value="F:protein-glutamate methylesterase activity"/>
    <property type="evidence" value="ECO:0007669"/>
    <property type="project" value="InterPro"/>
</dbReference>
<dbReference type="EMBL" id="CADCVN010000341">
    <property type="protein sequence ID" value="CAA9478972.1"/>
    <property type="molecule type" value="Genomic_DNA"/>
</dbReference>
<dbReference type="Gene3D" id="3.40.50.180">
    <property type="entry name" value="Methylesterase CheB, C-terminal domain"/>
    <property type="match status" value="1"/>
</dbReference>
<proteinExistence type="predicted"/>
<dbReference type="GO" id="GO:0000156">
    <property type="term" value="F:phosphorelay response regulator activity"/>
    <property type="evidence" value="ECO:0007669"/>
    <property type="project" value="InterPro"/>
</dbReference>
<dbReference type="SUPFAM" id="SSF52738">
    <property type="entry name" value="Methylesterase CheB, C-terminal domain"/>
    <property type="match status" value="1"/>
</dbReference>
<evidence type="ECO:0000313" key="2">
    <source>
        <dbReference type="EMBL" id="CAA9478972.1"/>
    </source>
</evidence>
<name>A0A6J4RZ51_9BACT</name>
<dbReference type="InterPro" id="IPR035909">
    <property type="entry name" value="CheB_C"/>
</dbReference>